<evidence type="ECO:0000256" key="1">
    <source>
        <dbReference type="ARBA" id="ARBA00004651"/>
    </source>
</evidence>
<evidence type="ECO:0000256" key="19">
    <source>
        <dbReference type="SAM" id="Phobius"/>
    </source>
</evidence>
<dbReference type="GO" id="GO:0005524">
    <property type="term" value="F:ATP binding"/>
    <property type="evidence" value="ECO:0007669"/>
    <property type="project" value="UniProtKB-KW"/>
</dbReference>
<evidence type="ECO:0000313" key="20">
    <source>
        <dbReference type="EMBL" id="KKR15160.1"/>
    </source>
</evidence>
<comment type="cofactor">
    <cofactor evidence="18">
        <name>Mg(2+)</name>
        <dbReference type="ChEBI" id="CHEBI:18420"/>
    </cofactor>
    <text evidence="18">Mn(2+), Zn(2+), Cd(2+) and Co(2+) support activity to lesser extents.</text>
</comment>
<evidence type="ECO:0000256" key="2">
    <source>
        <dbReference type="ARBA" id="ARBA00005967"/>
    </source>
</evidence>
<dbReference type="InterPro" id="IPR033717">
    <property type="entry name" value="UDPK"/>
</dbReference>
<evidence type="ECO:0000256" key="4">
    <source>
        <dbReference type="ARBA" id="ARBA00022516"/>
    </source>
</evidence>
<evidence type="ECO:0000313" key="21">
    <source>
        <dbReference type="Proteomes" id="UP000034048"/>
    </source>
</evidence>
<keyword evidence="4" id="KW-0444">Lipid biosynthesis</keyword>
<evidence type="ECO:0000256" key="3">
    <source>
        <dbReference type="ARBA" id="ARBA00022475"/>
    </source>
</evidence>
<feature type="binding site" evidence="17">
    <location>
        <begin position="91"/>
        <end position="92"/>
    </location>
    <ligand>
        <name>ATP</name>
        <dbReference type="ChEBI" id="CHEBI:30616"/>
    </ligand>
</feature>
<feature type="binding site" evidence="18">
    <location>
        <position position="73"/>
    </location>
    <ligand>
        <name>a divalent metal cation</name>
        <dbReference type="ChEBI" id="CHEBI:60240"/>
    </ligand>
</feature>
<keyword evidence="13" id="KW-0594">Phospholipid biosynthesis</keyword>
<keyword evidence="18" id="KW-0460">Magnesium</keyword>
<feature type="transmembrane region" description="Helical" evidence="19">
    <location>
        <begin position="93"/>
        <end position="113"/>
    </location>
</feature>
<keyword evidence="3" id="KW-1003">Cell membrane</keyword>
<feature type="transmembrane region" description="Helical" evidence="19">
    <location>
        <begin position="28"/>
        <end position="46"/>
    </location>
</feature>
<feature type="binding site" evidence="17">
    <location>
        <position position="6"/>
    </location>
    <ligand>
        <name>ATP</name>
        <dbReference type="ChEBI" id="CHEBI:30616"/>
    </ligand>
</feature>
<evidence type="ECO:0000256" key="7">
    <source>
        <dbReference type="ARBA" id="ARBA00022741"/>
    </source>
</evidence>
<evidence type="ECO:0000256" key="14">
    <source>
        <dbReference type="ARBA" id="ARBA00023264"/>
    </source>
</evidence>
<dbReference type="PANTHER" id="PTHR34299">
    <property type="entry name" value="DIACYLGLYCEROL KINASE"/>
    <property type="match status" value="1"/>
</dbReference>
<keyword evidence="12 19" id="KW-0472">Membrane</keyword>
<dbReference type="GO" id="GO:0016301">
    <property type="term" value="F:kinase activity"/>
    <property type="evidence" value="ECO:0007669"/>
    <property type="project" value="UniProtKB-KW"/>
</dbReference>
<organism evidence="20 21">
    <name type="scientific">Candidatus Falkowbacteria bacterium GW2011_GWA2_39_24</name>
    <dbReference type="NCBI Taxonomy" id="1618634"/>
    <lineage>
        <taxon>Bacteria</taxon>
        <taxon>Candidatus Falkowiibacteriota</taxon>
    </lineage>
</organism>
<dbReference type="CDD" id="cd14265">
    <property type="entry name" value="UDPK_IM_like"/>
    <property type="match status" value="1"/>
</dbReference>
<feature type="binding site" evidence="17">
    <location>
        <position position="73"/>
    </location>
    <ligand>
        <name>ATP</name>
        <dbReference type="ChEBI" id="CHEBI:30616"/>
    </ligand>
</feature>
<dbReference type="GO" id="GO:0005886">
    <property type="term" value="C:plasma membrane"/>
    <property type="evidence" value="ECO:0007669"/>
    <property type="project" value="UniProtKB-SubCell"/>
</dbReference>
<sequence length="122" mass="14212">MIRFRRLFKSFIYASRGLWQVIKEEQNFKIELLAALVVMVLAWWSNFNYLEWAILAIVIGLVLLMEVVNSVVELISDVLRPKLDHYIKTIKDMVATAVMLASLLAIVVGLILFSHHWQVLWQ</sequence>
<reference evidence="20 21" key="1">
    <citation type="journal article" date="2015" name="Nature">
        <title>rRNA introns, odd ribosomes, and small enigmatic genomes across a large radiation of phyla.</title>
        <authorList>
            <person name="Brown C.T."/>
            <person name="Hug L.A."/>
            <person name="Thomas B.C."/>
            <person name="Sharon I."/>
            <person name="Castelle C.J."/>
            <person name="Singh A."/>
            <person name="Wilkins M.J."/>
            <person name="Williams K.H."/>
            <person name="Banfield J.F."/>
        </authorList>
    </citation>
    <scope>NUCLEOTIDE SEQUENCE [LARGE SCALE GENOMIC DNA]</scope>
</reference>
<keyword evidence="10 19" id="KW-1133">Transmembrane helix</keyword>
<dbReference type="GO" id="GO:0008654">
    <property type="term" value="P:phospholipid biosynthetic process"/>
    <property type="evidence" value="ECO:0007669"/>
    <property type="project" value="UniProtKB-KW"/>
</dbReference>
<dbReference type="PANTHER" id="PTHR34299:SF1">
    <property type="entry name" value="DIACYLGLYCEROL KINASE"/>
    <property type="match status" value="1"/>
</dbReference>
<dbReference type="EMBL" id="LBWS01000008">
    <property type="protein sequence ID" value="KKR15160.1"/>
    <property type="molecule type" value="Genomic_DNA"/>
</dbReference>
<feature type="binding site" evidence="17">
    <location>
        <position position="13"/>
    </location>
    <ligand>
        <name>ATP</name>
        <dbReference type="ChEBI" id="CHEBI:30616"/>
    </ligand>
</feature>
<evidence type="ECO:0000256" key="11">
    <source>
        <dbReference type="ARBA" id="ARBA00023098"/>
    </source>
</evidence>
<evidence type="ECO:0000256" key="17">
    <source>
        <dbReference type="PIRSR" id="PIRSR600829-3"/>
    </source>
</evidence>
<evidence type="ECO:0000256" key="5">
    <source>
        <dbReference type="ARBA" id="ARBA00022679"/>
    </source>
</evidence>
<keyword evidence="8 20" id="KW-0418">Kinase</keyword>
<dbReference type="Proteomes" id="UP000034048">
    <property type="component" value="Unassembled WGS sequence"/>
</dbReference>
<evidence type="ECO:0000256" key="10">
    <source>
        <dbReference type="ARBA" id="ARBA00022989"/>
    </source>
</evidence>
<feature type="binding site" evidence="16">
    <location>
        <position position="66"/>
    </location>
    <ligand>
        <name>substrate</name>
    </ligand>
</feature>
<keyword evidence="6 19" id="KW-0812">Transmembrane</keyword>
<comment type="caution">
    <text evidence="20">The sequence shown here is derived from an EMBL/GenBank/DDBJ whole genome shotgun (WGS) entry which is preliminary data.</text>
</comment>
<protein>
    <submittedName>
        <fullName evidence="20">Diacylglycerol kinase</fullName>
    </submittedName>
</protein>
<dbReference type="InterPro" id="IPR000829">
    <property type="entry name" value="DAGK"/>
</dbReference>
<keyword evidence="18" id="KW-0479">Metal-binding</keyword>
<evidence type="ECO:0000256" key="13">
    <source>
        <dbReference type="ARBA" id="ARBA00023209"/>
    </source>
</evidence>
<keyword evidence="11" id="KW-0443">Lipid metabolism</keyword>
<feature type="binding site" evidence="16">
    <location>
        <position position="6"/>
    </location>
    <ligand>
        <name>substrate</name>
    </ligand>
</feature>
<gene>
    <name evidence="20" type="ORF">UT42_C0008G0005</name>
</gene>
<dbReference type="InterPro" id="IPR036945">
    <property type="entry name" value="DAGK_sf"/>
</dbReference>
<dbReference type="Gene3D" id="1.10.287.3610">
    <property type="match status" value="1"/>
</dbReference>
<evidence type="ECO:0000256" key="9">
    <source>
        <dbReference type="ARBA" id="ARBA00022840"/>
    </source>
</evidence>
<keyword evidence="5" id="KW-0808">Transferase</keyword>
<evidence type="ECO:0000256" key="8">
    <source>
        <dbReference type="ARBA" id="ARBA00022777"/>
    </source>
</evidence>
<evidence type="ECO:0000256" key="18">
    <source>
        <dbReference type="PIRSR" id="PIRSR600829-4"/>
    </source>
</evidence>
<evidence type="ECO:0000256" key="15">
    <source>
        <dbReference type="PIRSR" id="PIRSR600829-1"/>
    </source>
</evidence>
<proteinExistence type="inferred from homology"/>
<feature type="transmembrane region" description="Helical" evidence="19">
    <location>
        <begin position="52"/>
        <end position="72"/>
    </location>
</feature>
<feature type="binding site" evidence="17">
    <location>
        <position position="25"/>
    </location>
    <ligand>
        <name>ATP</name>
        <dbReference type="ChEBI" id="CHEBI:30616"/>
    </ligand>
</feature>
<name>A0A0G0QXY3_9BACT</name>
<comment type="similarity">
    <text evidence="2">Belongs to the bacterial diacylglycerol kinase family.</text>
</comment>
<feature type="binding site" evidence="18">
    <location>
        <position position="25"/>
    </location>
    <ligand>
        <name>a divalent metal cation</name>
        <dbReference type="ChEBI" id="CHEBI:60240"/>
    </ligand>
</feature>
<evidence type="ECO:0000256" key="12">
    <source>
        <dbReference type="ARBA" id="ARBA00023136"/>
    </source>
</evidence>
<evidence type="ECO:0000256" key="16">
    <source>
        <dbReference type="PIRSR" id="PIRSR600829-2"/>
    </source>
</evidence>
<accession>A0A0G0QXY3</accession>
<comment type="subcellular location">
    <subcellularLocation>
        <location evidence="1">Cell membrane</location>
        <topology evidence="1">Multi-pass membrane protein</topology>
    </subcellularLocation>
</comment>
<keyword evidence="7 17" id="KW-0547">Nucleotide-binding</keyword>
<dbReference type="GO" id="GO:0046872">
    <property type="term" value="F:metal ion binding"/>
    <property type="evidence" value="ECO:0007669"/>
    <property type="project" value="UniProtKB-KW"/>
</dbReference>
<keyword evidence="14" id="KW-1208">Phospholipid metabolism</keyword>
<keyword evidence="9 17" id="KW-0067">ATP-binding</keyword>
<dbReference type="AlphaFoldDB" id="A0A0G0QXY3"/>
<evidence type="ECO:0000256" key="6">
    <source>
        <dbReference type="ARBA" id="ARBA00022692"/>
    </source>
</evidence>
<dbReference type="Pfam" id="PF01219">
    <property type="entry name" value="DAGK_prokar"/>
    <property type="match status" value="1"/>
</dbReference>
<feature type="active site" description="Proton acceptor" evidence="15">
    <location>
        <position position="66"/>
    </location>
</feature>